<dbReference type="Proteomes" id="UP000297245">
    <property type="component" value="Unassembled WGS sequence"/>
</dbReference>
<gene>
    <name evidence="1" type="ORF">K435DRAFT_809687</name>
</gene>
<evidence type="ECO:0000313" key="2">
    <source>
        <dbReference type="Proteomes" id="UP000297245"/>
    </source>
</evidence>
<dbReference type="AlphaFoldDB" id="A0A4V4HBT8"/>
<dbReference type="OrthoDB" id="3262196at2759"/>
<organism evidence="1 2">
    <name type="scientific">Dendrothele bispora (strain CBS 962.96)</name>
    <dbReference type="NCBI Taxonomy" id="1314807"/>
    <lineage>
        <taxon>Eukaryota</taxon>
        <taxon>Fungi</taxon>
        <taxon>Dikarya</taxon>
        <taxon>Basidiomycota</taxon>
        <taxon>Agaricomycotina</taxon>
        <taxon>Agaricomycetes</taxon>
        <taxon>Agaricomycetidae</taxon>
        <taxon>Agaricales</taxon>
        <taxon>Agaricales incertae sedis</taxon>
        <taxon>Dendrothele</taxon>
    </lineage>
</organism>
<name>A0A4V4HBT8_DENBC</name>
<keyword evidence="2" id="KW-1185">Reference proteome</keyword>
<protein>
    <submittedName>
        <fullName evidence="1">Uncharacterized protein</fullName>
    </submittedName>
</protein>
<evidence type="ECO:0000313" key="1">
    <source>
        <dbReference type="EMBL" id="THU80685.1"/>
    </source>
</evidence>
<dbReference type="EMBL" id="ML179881">
    <property type="protein sequence ID" value="THU80685.1"/>
    <property type="molecule type" value="Genomic_DNA"/>
</dbReference>
<accession>A0A4V4HBT8</accession>
<sequence>MYLSCKLQDLDIAQVDMNKLIESSGKLFIYAATLVKYICDPDFPDLASYKVQEMTSMGSSPNRNQTQDLDELYATILKKAIPERLTPGQRKNYLGIIHTIITAGRPLTCSIISELLGMQQNLVEATISRMQSVLYVSDHLIYTFHASFADYIIRMFQKLSAD</sequence>
<proteinExistence type="predicted"/>
<reference evidence="1 2" key="1">
    <citation type="journal article" date="2019" name="Nat. Ecol. Evol.">
        <title>Megaphylogeny resolves global patterns of mushroom evolution.</title>
        <authorList>
            <person name="Varga T."/>
            <person name="Krizsan K."/>
            <person name="Foldi C."/>
            <person name="Dima B."/>
            <person name="Sanchez-Garcia M."/>
            <person name="Sanchez-Ramirez S."/>
            <person name="Szollosi G.J."/>
            <person name="Szarkandi J.G."/>
            <person name="Papp V."/>
            <person name="Albert L."/>
            <person name="Andreopoulos W."/>
            <person name="Angelini C."/>
            <person name="Antonin V."/>
            <person name="Barry K.W."/>
            <person name="Bougher N.L."/>
            <person name="Buchanan P."/>
            <person name="Buyck B."/>
            <person name="Bense V."/>
            <person name="Catcheside P."/>
            <person name="Chovatia M."/>
            <person name="Cooper J."/>
            <person name="Damon W."/>
            <person name="Desjardin D."/>
            <person name="Finy P."/>
            <person name="Geml J."/>
            <person name="Haridas S."/>
            <person name="Hughes K."/>
            <person name="Justo A."/>
            <person name="Karasinski D."/>
            <person name="Kautmanova I."/>
            <person name="Kiss B."/>
            <person name="Kocsube S."/>
            <person name="Kotiranta H."/>
            <person name="LaButti K.M."/>
            <person name="Lechner B.E."/>
            <person name="Liimatainen K."/>
            <person name="Lipzen A."/>
            <person name="Lukacs Z."/>
            <person name="Mihaltcheva S."/>
            <person name="Morgado L.N."/>
            <person name="Niskanen T."/>
            <person name="Noordeloos M.E."/>
            <person name="Ohm R.A."/>
            <person name="Ortiz-Santana B."/>
            <person name="Ovrebo C."/>
            <person name="Racz N."/>
            <person name="Riley R."/>
            <person name="Savchenko A."/>
            <person name="Shiryaev A."/>
            <person name="Soop K."/>
            <person name="Spirin V."/>
            <person name="Szebenyi C."/>
            <person name="Tomsovsky M."/>
            <person name="Tulloss R.E."/>
            <person name="Uehling J."/>
            <person name="Grigoriev I.V."/>
            <person name="Vagvolgyi C."/>
            <person name="Papp T."/>
            <person name="Martin F.M."/>
            <person name="Miettinen O."/>
            <person name="Hibbett D.S."/>
            <person name="Nagy L.G."/>
        </authorList>
    </citation>
    <scope>NUCLEOTIDE SEQUENCE [LARGE SCALE GENOMIC DNA]</scope>
    <source>
        <strain evidence="1 2">CBS 962.96</strain>
    </source>
</reference>